<name>A0AAF0C149_9CAUD</name>
<evidence type="ECO:0000313" key="2">
    <source>
        <dbReference type="Proteomes" id="UP001220088"/>
    </source>
</evidence>
<evidence type="ECO:0000313" key="1">
    <source>
        <dbReference type="EMBL" id="WCZ66101.1"/>
    </source>
</evidence>
<dbReference type="EMBL" id="OP792756">
    <property type="protein sequence ID" value="WCZ66101.1"/>
    <property type="molecule type" value="Genomic_DNA"/>
</dbReference>
<dbReference type="SUPFAM" id="SSF50965">
    <property type="entry name" value="Galactose oxidase, central domain"/>
    <property type="match status" value="1"/>
</dbReference>
<sequence length="457" mass="48992">MPLVTLKWDDDNSDLTGFEVRASTDIKWFNDMDVKAVTEPTVKEYSEERQTNELYFMQVSAQRNGQVAVSNQLAVGHPASVLPPTTIAGLQHKIKDSRVDGMSPMSSGAYHDGPGLSVNDVSIISRDGKHYAFTDSVFELDLAARTTTEIIPSPLPGQVIWAGLDRRGNILVYIPGGSGVNGLWRFKPDAKTLTLVCAIDGSRQWGRMAVSMDAGGVGVLVLTGAYMPSAGPQPVGFIDLETYDYSEISVTLPSAGGYARAGWIGEIADNNIGSAVVYWPQDSTLALKIDVRMKTATVHDLGEEFPDSVSARGGVMVGGEMGVMKFIGNGIIYTLNPQTMTLTKANVNETLTDLDAGSGFITFAEQGVAAIYCPNGDYLFLGRGNARVLAVNSSWTGAKIYSVSFGGFFRLVNHKNVIYAISGTKIWTLKWDGAPILALPDSYYAGLSALSTGAAEQ</sequence>
<reference evidence="1 2" key="1">
    <citation type="submission" date="2022-11" db="EMBL/GenBank/DDBJ databases">
        <authorList>
            <person name="Mao L."/>
        </authorList>
    </citation>
    <scope>NUCLEOTIDE SEQUENCE [LARGE SCALE GENOMIC DNA]</scope>
</reference>
<proteinExistence type="predicted"/>
<accession>A0AAF0C149</accession>
<keyword evidence="2" id="KW-1185">Reference proteome</keyword>
<dbReference type="InterPro" id="IPR011043">
    <property type="entry name" value="Gal_Oxase/kelch_b-propeller"/>
</dbReference>
<organism evidence="1 2">
    <name type="scientific">Aeromonas phage phiA034</name>
    <dbReference type="NCBI Taxonomy" id="2985287"/>
    <lineage>
        <taxon>Viruses</taxon>
        <taxon>Duplodnaviria</taxon>
        <taxon>Heunggongvirae</taxon>
        <taxon>Uroviricota</taxon>
        <taxon>Caudoviricetes</taxon>
        <taxon>Casjensviridae</taxon>
        <taxon>Sharonstreetvirus</taxon>
        <taxon>Sharonstreetvirus xiamensis</taxon>
    </lineage>
</organism>
<dbReference type="Proteomes" id="UP001220088">
    <property type="component" value="Segment"/>
</dbReference>
<gene>
    <name evidence="1" type="ORF">phiA034_gene0018</name>
</gene>
<protein>
    <submittedName>
        <fullName evidence="1">Uncharacterized protein</fullName>
    </submittedName>
</protein>